<feature type="signal peptide" evidence="1">
    <location>
        <begin position="1"/>
        <end position="17"/>
    </location>
</feature>
<evidence type="ECO:0000256" key="1">
    <source>
        <dbReference type="SAM" id="SignalP"/>
    </source>
</evidence>
<dbReference type="InterPro" id="IPR029058">
    <property type="entry name" value="AB_hydrolase_fold"/>
</dbReference>
<evidence type="ECO:0000313" key="3">
    <source>
        <dbReference type="EMBL" id="KAL2864489.1"/>
    </source>
</evidence>
<gene>
    <name evidence="3" type="ORF">BJX67DRAFT_383742</name>
</gene>
<dbReference type="RefSeq" id="XP_070883468.1">
    <property type="nucleotide sequence ID" value="XM_071033510.1"/>
</dbReference>
<feature type="domain" description="AB hydrolase-1" evidence="2">
    <location>
        <begin position="9"/>
        <end position="249"/>
    </location>
</feature>
<sequence length="261" mass="28155">MILPPMLTILFLPGAWVAPSVYKPFVDELTSTGYDVRYAGYPSLNPINPLITDVKADTDAIASVLHNIVEDEGKDVLVLMHSYAGMPGAAAATGLSKVQRSQEDKPGGVVGLVFVGAFVVPEDVSCAGLQGGALPSWILLDQPLPNLNLPDQPLDIFAADVNFGLSKILQHGILPHSTLAFTSPQPHPAWADEEFHGRLAYIVTDEDQAVPKGAQYGMMSATGKPWIVKEMNCSHFAPFLDQAEETARALREIIEELPETQ</sequence>
<dbReference type="PANTHER" id="PTHR37017:SF11">
    <property type="entry name" value="ESTERASE_LIPASE_THIOESTERASE DOMAIN-CONTAINING PROTEIN"/>
    <property type="match status" value="1"/>
</dbReference>
<dbReference type="InterPro" id="IPR052897">
    <property type="entry name" value="Sec-Metab_Biosynth_Hydrolase"/>
</dbReference>
<comment type="caution">
    <text evidence="3">The sequence shown here is derived from an EMBL/GenBank/DDBJ whole genome shotgun (WGS) entry which is preliminary data.</text>
</comment>
<feature type="chain" id="PRO_5045086791" evidence="1">
    <location>
        <begin position="18"/>
        <end position="261"/>
    </location>
</feature>
<evidence type="ECO:0000259" key="2">
    <source>
        <dbReference type="Pfam" id="PF12697"/>
    </source>
</evidence>
<keyword evidence="3" id="KW-0378">Hydrolase</keyword>
<dbReference type="Proteomes" id="UP001610432">
    <property type="component" value="Unassembled WGS sequence"/>
</dbReference>
<evidence type="ECO:0000313" key="4">
    <source>
        <dbReference type="Proteomes" id="UP001610432"/>
    </source>
</evidence>
<dbReference type="InterPro" id="IPR000073">
    <property type="entry name" value="AB_hydrolase_1"/>
</dbReference>
<accession>A0ABR4LIW6</accession>
<organism evidence="3 4">
    <name type="scientific">Aspergillus lucknowensis</name>
    <dbReference type="NCBI Taxonomy" id="176173"/>
    <lineage>
        <taxon>Eukaryota</taxon>
        <taxon>Fungi</taxon>
        <taxon>Dikarya</taxon>
        <taxon>Ascomycota</taxon>
        <taxon>Pezizomycotina</taxon>
        <taxon>Eurotiomycetes</taxon>
        <taxon>Eurotiomycetidae</taxon>
        <taxon>Eurotiales</taxon>
        <taxon>Aspergillaceae</taxon>
        <taxon>Aspergillus</taxon>
        <taxon>Aspergillus subgen. Nidulantes</taxon>
    </lineage>
</organism>
<dbReference type="GeneID" id="98148582"/>
<keyword evidence="1" id="KW-0732">Signal</keyword>
<dbReference type="Gene3D" id="3.40.50.1820">
    <property type="entry name" value="alpha/beta hydrolase"/>
    <property type="match status" value="1"/>
</dbReference>
<dbReference type="Pfam" id="PF12697">
    <property type="entry name" value="Abhydrolase_6"/>
    <property type="match status" value="1"/>
</dbReference>
<protein>
    <submittedName>
        <fullName evidence="3">Alpha/beta hydrolase fold-1</fullName>
    </submittedName>
</protein>
<dbReference type="SUPFAM" id="SSF53474">
    <property type="entry name" value="alpha/beta-Hydrolases"/>
    <property type="match status" value="1"/>
</dbReference>
<proteinExistence type="predicted"/>
<dbReference type="GO" id="GO:0016787">
    <property type="term" value="F:hydrolase activity"/>
    <property type="evidence" value="ECO:0007669"/>
    <property type="project" value="UniProtKB-KW"/>
</dbReference>
<dbReference type="EMBL" id="JBFXLQ010000040">
    <property type="protein sequence ID" value="KAL2864489.1"/>
    <property type="molecule type" value="Genomic_DNA"/>
</dbReference>
<dbReference type="PANTHER" id="PTHR37017">
    <property type="entry name" value="AB HYDROLASE-1 DOMAIN-CONTAINING PROTEIN-RELATED"/>
    <property type="match status" value="1"/>
</dbReference>
<reference evidence="3 4" key="1">
    <citation type="submission" date="2024-07" db="EMBL/GenBank/DDBJ databases">
        <title>Section-level genome sequencing and comparative genomics of Aspergillus sections Usti and Cavernicolus.</title>
        <authorList>
            <consortium name="Lawrence Berkeley National Laboratory"/>
            <person name="Nybo J.L."/>
            <person name="Vesth T.C."/>
            <person name="Theobald S."/>
            <person name="Frisvad J.C."/>
            <person name="Larsen T.O."/>
            <person name="Kjaerboelling I."/>
            <person name="Rothschild-Mancinelli K."/>
            <person name="Lyhne E.K."/>
            <person name="Kogle M.E."/>
            <person name="Barry K."/>
            <person name="Clum A."/>
            <person name="Na H."/>
            <person name="Ledsgaard L."/>
            <person name="Lin J."/>
            <person name="Lipzen A."/>
            <person name="Kuo A."/>
            <person name="Riley R."/>
            <person name="Mondo S."/>
            <person name="Labutti K."/>
            <person name="Haridas S."/>
            <person name="Pangalinan J."/>
            <person name="Salamov A.A."/>
            <person name="Simmons B.A."/>
            <person name="Magnuson J.K."/>
            <person name="Chen J."/>
            <person name="Drula E."/>
            <person name="Henrissat B."/>
            <person name="Wiebenga A."/>
            <person name="Lubbers R.J."/>
            <person name="Gomes A.C."/>
            <person name="Macurrencykelacurrency M.R."/>
            <person name="Stajich J."/>
            <person name="Grigoriev I.V."/>
            <person name="Mortensen U.H."/>
            <person name="De Vries R.P."/>
            <person name="Baker S.E."/>
            <person name="Andersen M.R."/>
        </authorList>
    </citation>
    <scope>NUCLEOTIDE SEQUENCE [LARGE SCALE GENOMIC DNA]</scope>
    <source>
        <strain evidence="3 4">CBS 449.75</strain>
    </source>
</reference>
<keyword evidence="4" id="KW-1185">Reference proteome</keyword>
<name>A0ABR4LIW6_9EURO</name>